<keyword evidence="1" id="KW-0812">Transmembrane</keyword>
<evidence type="ECO:0000256" key="1">
    <source>
        <dbReference type="SAM" id="Phobius"/>
    </source>
</evidence>
<protein>
    <submittedName>
        <fullName evidence="2">Class F sortase</fullName>
    </submittedName>
</protein>
<evidence type="ECO:0000313" key="2">
    <source>
        <dbReference type="EMBL" id="MER7182692.1"/>
    </source>
</evidence>
<keyword evidence="3" id="KW-1185">Reference proteome</keyword>
<sequence>MRKIGDTAIAAVTVIALGSGVWLLGPGIGPHTAPPQP</sequence>
<proteinExistence type="predicted"/>
<dbReference type="EMBL" id="JBEPEK010000192">
    <property type="protein sequence ID" value="MER7182692.1"/>
    <property type="molecule type" value="Genomic_DNA"/>
</dbReference>
<gene>
    <name evidence="2" type="ORF">ABT404_24995</name>
</gene>
<feature type="non-terminal residue" evidence="2">
    <location>
        <position position="37"/>
    </location>
</feature>
<feature type="transmembrane region" description="Helical" evidence="1">
    <location>
        <begin position="7"/>
        <end position="25"/>
    </location>
</feature>
<name>A0ABV1X112_9ACTN</name>
<accession>A0ABV1X112</accession>
<keyword evidence="1" id="KW-1133">Transmembrane helix</keyword>
<comment type="caution">
    <text evidence="2">The sequence shown here is derived from an EMBL/GenBank/DDBJ whole genome shotgun (WGS) entry which is preliminary data.</text>
</comment>
<evidence type="ECO:0000313" key="3">
    <source>
        <dbReference type="Proteomes" id="UP001474181"/>
    </source>
</evidence>
<keyword evidence="1" id="KW-0472">Membrane</keyword>
<reference evidence="2 3" key="1">
    <citation type="submission" date="2024-06" db="EMBL/GenBank/DDBJ databases">
        <title>The Natural Products Discovery Center: Release of the First 8490 Sequenced Strains for Exploring Actinobacteria Biosynthetic Diversity.</title>
        <authorList>
            <person name="Kalkreuter E."/>
            <person name="Kautsar S.A."/>
            <person name="Yang D."/>
            <person name="Bader C.D."/>
            <person name="Teijaro C.N."/>
            <person name="Fluegel L."/>
            <person name="Davis C.M."/>
            <person name="Simpson J.R."/>
            <person name="Lauterbach L."/>
            <person name="Steele A.D."/>
            <person name="Gui C."/>
            <person name="Meng S."/>
            <person name="Li G."/>
            <person name="Viehrig K."/>
            <person name="Ye F."/>
            <person name="Su P."/>
            <person name="Kiefer A.F."/>
            <person name="Nichols A."/>
            <person name="Cepeda A.J."/>
            <person name="Yan W."/>
            <person name="Fan B."/>
            <person name="Jiang Y."/>
            <person name="Adhikari A."/>
            <person name="Zheng C.-J."/>
            <person name="Schuster L."/>
            <person name="Cowan T.M."/>
            <person name="Smanski M.J."/>
            <person name="Chevrette M.G."/>
            <person name="De Carvalho L.P.S."/>
            <person name="Shen B."/>
        </authorList>
    </citation>
    <scope>NUCLEOTIDE SEQUENCE [LARGE SCALE GENOMIC DNA]</scope>
    <source>
        <strain evidence="2 3">NPDC000234</strain>
    </source>
</reference>
<dbReference type="Proteomes" id="UP001474181">
    <property type="component" value="Unassembled WGS sequence"/>
</dbReference>
<organism evidence="2 3">
    <name type="scientific">Streptomyces hyaluromycini</name>
    <dbReference type="NCBI Taxonomy" id="1377993"/>
    <lineage>
        <taxon>Bacteria</taxon>
        <taxon>Bacillati</taxon>
        <taxon>Actinomycetota</taxon>
        <taxon>Actinomycetes</taxon>
        <taxon>Kitasatosporales</taxon>
        <taxon>Streptomycetaceae</taxon>
        <taxon>Streptomyces</taxon>
    </lineage>
</organism>